<dbReference type="VEuPathDB" id="MicrosporidiaDB:EHP00_1792"/>
<accession>A0A1W0E4D8</accession>
<dbReference type="Proteomes" id="UP000192758">
    <property type="component" value="Unassembled WGS sequence"/>
</dbReference>
<proteinExistence type="predicted"/>
<evidence type="ECO:0000256" key="1">
    <source>
        <dbReference type="SAM" id="MobiDB-lite"/>
    </source>
</evidence>
<feature type="region of interest" description="Disordered" evidence="1">
    <location>
        <begin position="73"/>
        <end position="122"/>
    </location>
</feature>
<dbReference type="AlphaFoldDB" id="A0A1W0E4D8"/>
<dbReference type="EMBL" id="MNPJ01000022">
    <property type="protein sequence ID" value="OQS54072.1"/>
    <property type="molecule type" value="Genomic_DNA"/>
</dbReference>
<protein>
    <submittedName>
        <fullName evidence="2">Uncharacterized protein</fullName>
    </submittedName>
</protein>
<organism evidence="2 3">
    <name type="scientific">Ecytonucleospora hepatopenaei</name>
    <dbReference type="NCBI Taxonomy" id="646526"/>
    <lineage>
        <taxon>Eukaryota</taxon>
        <taxon>Fungi</taxon>
        <taxon>Fungi incertae sedis</taxon>
        <taxon>Microsporidia</taxon>
        <taxon>Enterocytozoonidae</taxon>
        <taxon>Ecytonucleospora</taxon>
    </lineage>
</organism>
<gene>
    <name evidence="2" type="ORF">EHP00_1792</name>
</gene>
<keyword evidence="3" id="KW-1185">Reference proteome</keyword>
<reference evidence="2 3" key="1">
    <citation type="journal article" date="2017" name="Environ. Microbiol.">
        <title>Decay of the glycolytic pathway and adaptation to intranuclear parasitism within Enterocytozoonidae microsporidia.</title>
        <authorList>
            <person name="Wiredu Boakye D."/>
            <person name="Jaroenlak P."/>
            <person name="Prachumwat A."/>
            <person name="Williams T.A."/>
            <person name="Bateman K.S."/>
            <person name="Itsathitphaisarn O."/>
            <person name="Sritunyalucksana K."/>
            <person name="Paszkiewicz K.H."/>
            <person name="Moore K.A."/>
            <person name="Stentiford G.D."/>
            <person name="Williams B.A."/>
        </authorList>
    </citation>
    <scope>NUCLEOTIDE SEQUENCE [LARGE SCALE GENOMIC DNA]</scope>
    <source>
        <strain evidence="2 3">TH1</strain>
    </source>
</reference>
<feature type="compositionally biased region" description="Basic residues" evidence="1">
    <location>
        <begin position="106"/>
        <end position="122"/>
    </location>
</feature>
<sequence>MCFYHLKNYFVFGGLKMSEADLFEISTQLFLKRMETLTYLKYTEEELENMKKARSAEEISCCLKKKQYTLPPKANKKAEDEIKHKKNKKEKNKKVTNKKDKSTKNKDKKKKITAKKSKKSSK</sequence>
<evidence type="ECO:0000313" key="3">
    <source>
        <dbReference type="Proteomes" id="UP000192758"/>
    </source>
</evidence>
<comment type="caution">
    <text evidence="2">The sequence shown here is derived from an EMBL/GenBank/DDBJ whole genome shotgun (WGS) entry which is preliminary data.</text>
</comment>
<evidence type="ECO:0000313" key="2">
    <source>
        <dbReference type="EMBL" id="OQS54072.1"/>
    </source>
</evidence>
<name>A0A1W0E4D8_9MICR</name>
<feature type="compositionally biased region" description="Basic residues" evidence="1">
    <location>
        <begin position="84"/>
        <end position="96"/>
    </location>
</feature>